<dbReference type="InterPro" id="IPR050490">
    <property type="entry name" value="Bact_solute-bd_prot1"/>
</dbReference>
<dbReference type="Gene3D" id="3.40.190.10">
    <property type="entry name" value="Periplasmic binding protein-like II"/>
    <property type="match status" value="2"/>
</dbReference>
<feature type="chain" id="PRO_5047543580" evidence="2">
    <location>
        <begin position="32"/>
        <end position="538"/>
    </location>
</feature>
<evidence type="ECO:0000256" key="1">
    <source>
        <dbReference type="ARBA" id="ARBA00022729"/>
    </source>
</evidence>
<name>A0ABW9UKG6_9BACL</name>
<dbReference type="PROSITE" id="PS51257">
    <property type="entry name" value="PROKAR_LIPOPROTEIN"/>
    <property type="match status" value="1"/>
</dbReference>
<dbReference type="PANTHER" id="PTHR43649">
    <property type="entry name" value="ARABINOSE-BINDING PROTEIN-RELATED"/>
    <property type="match status" value="1"/>
</dbReference>
<sequence length="538" mass="60027">MMKAKGKLSMKVVKSVSASLVLTTAAVAVLAGCTSSTNETKAGTTEKPSINIFTTRIQPNPNSEVIKQLNEKLGVDLKITAVPDADYDTKLNLFVASGEMPDVYGGYITSSKALFDSAATLTEDEVKQYAPNIYASFVSRVGSQKSHILDLWSRDGKLKGFNNGALGNSLPYGVAIRSDILQALGVSMPKTIADWDTVLKKYKEKYPNNYPITVQNGGEAQAMYYFLSAYGVRRDAWIYKDNQIQYAPFMPGMREALIQLNKWYKAGYINPEYYTMYQNTSAPIDEFVNNNALFYQYYNTTLQINPPFDEGSIGAKLTAKYPNAKLEWAPFPTSGDGGKAIVANAPMFTNIVFFNKKLEKDRDKLHKIMTAWDTIFGDAETFTLAKYGLKDTHYTLVNDSPVTKQEFSTNEAKAKEGFGWPFMGAFDATDDVNAKVLPAFIKENRQKLLFDDNGLYSKKKVDYLVTTDKPTVEGPITTESGENLDGKNQTYATQWNTMFTSVIVGEKTINDFDAFIADWKKQLGDELVKNANRLYNKK</sequence>
<protein>
    <submittedName>
        <fullName evidence="3">Extracellular solute-binding protein</fullName>
    </submittedName>
</protein>
<feature type="signal peptide" evidence="2">
    <location>
        <begin position="1"/>
        <end position="31"/>
    </location>
</feature>
<dbReference type="SUPFAM" id="SSF53850">
    <property type="entry name" value="Periplasmic binding protein-like II"/>
    <property type="match status" value="1"/>
</dbReference>
<evidence type="ECO:0000256" key="2">
    <source>
        <dbReference type="SAM" id="SignalP"/>
    </source>
</evidence>
<comment type="caution">
    <text evidence="3">The sequence shown here is derived from an EMBL/GenBank/DDBJ whole genome shotgun (WGS) entry which is preliminary data.</text>
</comment>
<reference evidence="3 4" key="1">
    <citation type="submission" date="2019-12" db="EMBL/GenBank/DDBJ databases">
        <authorList>
            <person name="Huq M.A."/>
        </authorList>
    </citation>
    <scope>NUCLEOTIDE SEQUENCE [LARGE SCALE GENOMIC DNA]</scope>
    <source>
        <strain evidence="3 4">MAH-34</strain>
    </source>
</reference>
<organism evidence="3 4">
    <name type="scientific">Paenibacillus anseongense</name>
    <dbReference type="NCBI Taxonomy" id="2682845"/>
    <lineage>
        <taxon>Bacteria</taxon>
        <taxon>Bacillati</taxon>
        <taxon>Bacillota</taxon>
        <taxon>Bacilli</taxon>
        <taxon>Bacillales</taxon>
        <taxon>Paenibacillaceae</taxon>
        <taxon>Paenibacillus</taxon>
    </lineage>
</organism>
<dbReference type="Proteomes" id="UP000467637">
    <property type="component" value="Unassembled WGS sequence"/>
</dbReference>
<keyword evidence="1 2" id="KW-0732">Signal</keyword>
<evidence type="ECO:0000313" key="4">
    <source>
        <dbReference type="Proteomes" id="UP000467637"/>
    </source>
</evidence>
<gene>
    <name evidence="3" type="ORF">GON05_31840</name>
</gene>
<proteinExistence type="predicted"/>
<accession>A0ABW9UKG6</accession>
<dbReference type="EMBL" id="WSEM01000034">
    <property type="protein sequence ID" value="MVQ39193.1"/>
    <property type="molecule type" value="Genomic_DNA"/>
</dbReference>
<evidence type="ECO:0000313" key="3">
    <source>
        <dbReference type="EMBL" id="MVQ39193.1"/>
    </source>
</evidence>
<dbReference type="PANTHER" id="PTHR43649:SF33">
    <property type="entry name" value="POLYGALACTURONAN_RHAMNOGALACTURONAN-BINDING PROTEIN YTCQ"/>
    <property type="match status" value="1"/>
</dbReference>
<keyword evidence="4" id="KW-1185">Reference proteome</keyword>